<evidence type="ECO:0000256" key="2">
    <source>
        <dbReference type="ARBA" id="ARBA00005417"/>
    </source>
</evidence>
<dbReference type="EMBL" id="JAAHFQ010000518">
    <property type="protein sequence ID" value="NER30277.1"/>
    <property type="molecule type" value="Genomic_DNA"/>
</dbReference>
<proteinExistence type="inferred from homology"/>
<comment type="similarity">
    <text evidence="2">Belongs to the ABC transporter superfamily.</text>
</comment>
<feature type="non-terminal residue" evidence="9">
    <location>
        <position position="344"/>
    </location>
</feature>
<comment type="subcellular location">
    <subcellularLocation>
        <location evidence="1">Cell membrane</location>
        <topology evidence="1">Peripheral membrane protein</topology>
    </subcellularLocation>
</comment>
<dbReference type="FunFam" id="3.40.50.300:FF:000016">
    <property type="entry name" value="Oligopeptide ABC transporter ATP-binding component"/>
    <property type="match status" value="1"/>
</dbReference>
<comment type="caution">
    <text evidence="9">The sequence shown here is derived from an EMBL/GenBank/DDBJ whole genome shotgun (WGS) entry which is preliminary data.</text>
</comment>
<evidence type="ECO:0000256" key="6">
    <source>
        <dbReference type="ARBA" id="ARBA00022840"/>
    </source>
</evidence>
<evidence type="ECO:0000256" key="3">
    <source>
        <dbReference type="ARBA" id="ARBA00022448"/>
    </source>
</evidence>
<dbReference type="Gene3D" id="3.40.50.300">
    <property type="entry name" value="P-loop containing nucleotide triphosphate hydrolases"/>
    <property type="match status" value="2"/>
</dbReference>
<protein>
    <submittedName>
        <fullName evidence="9">ABC transporter ATP-binding protein</fullName>
    </submittedName>
</protein>
<keyword evidence="3" id="KW-0813">Transport</keyword>
<evidence type="ECO:0000256" key="1">
    <source>
        <dbReference type="ARBA" id="ARBA00004202"/>
    </source>
</evidence>
<evidence type="ECO:0000256" key="4">
    <source>
        <dbReference type="ARBA" id="ARBA00022475"/>
    </source>
</evidence>
<dbReference type="InterPro" id="IPR050388">
    <property type="entry name" value="ABC_Ni/Peptide_Import"/>
</dbReference>
<gene>
    <name evidence="9" type="ORF">F6J89_22295</name>
</gene>
<dbReference type="PROSITE" id="PS00211">
    <property type="entry name" value="ABC_TRANSPORTER_1"/>
    <property type="match status" value="1"/>
</dbReference>
<dbReference type="PROSITE" id="PS50893">
    <property type="entry name" value="ABC_TRANSPORTER_2"/>
    <property type="match status" value="1"/>
</dbReference>
<dbReference type="InterPro" id="IPR003593">
    <property type="entry name" value="AAA+_ATPase"/>
</dbReference>
<name>A0A6B3NF67_9CYAN</name>
<dbReference type="AlphaFoldDB" id="A0A6B3NF67"/>
<evidence type="ECO:0000256" key="5">
    <source>
        <dbReference type="ARBA" id="ARBA00022741"/>
    </source>
</evidence>
<evidence type="ECO:0000256" key="7">
    <source>
        <dbReference type="ARBA" id="ARBA00023136"/>
    </source>
</evidence>
<evidence type="ECO:0000313" key="9">
    <source>
        <dbReference type="EMBL" id="NER30277.1"/>
    </source>
</evidence>
<dbReference type="Pfam" id="PF00005">
    <property type="entry name" value="ABC_tran"/>
    <property type="match status" value="1"/>
</dbReference>
<dbReference type="GO" id="GO:0016887">
    <property type="term" value="F:ATP hydrolysis activity"/>
    <property type="evidence" value="ECO:0007669"/>
    <property type="project" value="InterPro"/>
</dbReference>
<reference evidence="9" key="1">
    <citation type="submission" date="2019-11" db="EMBL/GenBank/DDBJ databases">
        <title>Genomic insights into an expanded diversity of filamentous marine cyanobacteria reveals the extraordinary biosynthetic potential of Moorea and Okeania.</title>
        <authorList>
            <person name="Ferreira Leao T."/>
            <person name="Wang M."/>
            <person name="Moss N."/>
            <person name="Da Silva R."/>
            <person name="Sanders J."/>
            <person name="Nurk S."/>
            <person name="Gurevich A."/>
            <person name="Humphrey G."/>
            <person name="Reher R."/>
            <person name="Zhu Q."/>
            <person name="Belda-Ferre P."/>
            <person name="Glukhov E."/>
            <person name="Rex R."/>
            <person name="Dorrestein P.C."/>
            <person name="Knight R."/>
            <person name="Pevzner P."/>
            <person name="Gerwick W.H."/>
            <person name="Gerwick L."/>
        </authorList>
    </citation>
    <scope>NUCLEOTIDE SEQUENCE</scope>
    <source>
        <strain evidence="9">SIO1C4</strain>
    </source>
</reference>
<keyword evidence="5" id="KW-0547">Nucleotide-binding</keyword>
<keyword evidence="7" id="KW-0472">Membrane</keyword>
<dbReference type="GO" id="GO:0005524">
    <property type="term" value="F:ATP binding"/>
    <property type="evidence" value="ECO:0007669"/>
    <property type="project" value="UniProtKB-KW"/>
</dbReference>
<dbReference type="GO" id="GO:0005886">
    <property type="term" value="C:plasma membrane"/>
    <property type="evidence" value="ECO:0007669"/>
    <property type="project" value="UniProtKB-SubCell"/>
</dbReference>
<organism evidence="9">
    <name type="scientific">Symploca sp. SIO1C4</name>
    <dbReference type="NCBI Taxonomy" id="2607765"/>
    <lineage>
        <taxon>Bacteria</taxon>
        <taxon>Bacillati</taxon>
        <taxon>Cyanobacteriota</taxon>
        <taxon>Cyanophyceae</taxon>
        <taxon>Coleofasciculales</taxon>
        <taxon>Coleofasciculaceae</taxon>
        <taxon>Symploca</taxon>
    </lineage>
</organism>
<dbReference type="PANTHER" id="PTHR43297">
    <property type="entry name" value="OLIGOPEPTIDE TRANSPORT ATP-BINDING PROTEIN APPD"/>
    <property type="match status" value="1"/>
</dbReference>
<sequence>MSLLCVQNLRIAYPHSPSAAKLNWAVDNVCLSLDAGERLGLVGESGCGKSTLGRAVMRLLPASTHIEGRIDFSEKSVFDLTPAQLRHFRGEAVALVFQDPMTRLDPLMTIGQHCLETLKAHQPLLSQQQNKEKVIETLEAVEIPASRWFQYPHEFSGGMRQRVAIALALLLEPKLIVADEPTTSLDVTVAAQILRELTRLCRERDMALLLISHDLAMVGEYCDRLAVMYGGQIVEMGATSAILQQPQHEYTRSLLEAALHIQAVSSRDQKNPRRWGDGENFQAPIDRPLLRVRNLRKYYSLESNFLQQLLTKENKLIKAVDDVSFELYPGEVLGLVGESGCGKR</sequence>
<dbReference type="InterPro" id="IPR027417">
    <property type="entry name" value="P-loop_NTPase"/>
</dbReference>
<accession>A0A6B3NF67</accession>
<keyword evidence="4" id="KW-1003">Cell membrane</keyword>
<dbReference type="InterPro" id="IPR003439">
    <property type="entry name" value="ABC_transporter-like_ATP-bd"/>
</dbReference>
<feature type="domain" description="ABC transporter" evidence="8">
    <location>
        <begin position="4"/>
        <end position="255"/>
    </location>
</feature>
<dbReference type="SMART" id="SM00382">
    <property type="entry name" value="AAA"/>
    <property type="match status" value="1"/>
</dbReference>
<dbReference type="InterPro" id="IPR017871">
    <property type="entry name" value="ABC_transporter-like_CS"/>
</dbReference>
<dbReference type="SUPFAM" id="SSF52540">
    <property type="entry name" value="P-loop containing nucleoside triphosphate hydrolases"/>
    <property type="match status" value="2"/>
</dbReference>
<dbReference type="CDD" id="cd03257">
    <property type="entry name" value="ABC_NikE_OppD_transporters"/>
    <property type="match status" value="1"/>
</dbReference>
<dbReference type="PANTHER" id="PTHR43297:SF2">
    <property type="entry name" value="DIPEPTIDE TRANSPORT ATP-BINDING PROTEIN DPPD"/>
    <property type="match status" value="1"/>
</dbReference>
<keyword evidence="6 9" id="KW-0067">ATP-binding</keyword>
<evidence type="ECO:0000259" key="8">
    <source>
        <dbReference type="PROSITE" id="PS50893"/>
    </source>
</evidence>